<feature type="transmembrane region" description="Helical" evidence="2">
    <location>
        <begin position="704"/>
        <end position="731"/>
    </location>
</feature>
<comment type="caution">
    <text evidence="3">The sequence shown here is derived from an EMBL/GenBank/DDBJ whole genome shotgun (WGS) entry which is preliminary data.</text>
</comment>
<dbReference type="PANTHER" id="PTHR34730:SF1">
    <property type="entry name" value="PARAQUAT-INDUCIBLE PROTEIN A"/>
    <property type="match status" value="1"/>
</dbReference>
<evidence type="ECO:0000313" key="3">
    <source>
        <dbReference type="EMBL" id="KAL3800054.1"/>
    </source>
</evidence>
<keyword evidence="2" id="KW-0812">Transmembrane</keyword>
<organism evidence="3 4">
    <name type="scientific">Stephanodiscus triporus</name>
    <dbReference type="NCBI Taxonomy" id="2934178"/>
    <lineage>
        <taxon>Eukaryota</taxon>
        <taxon>Sar</taxon>
        <taxon>Stramenopiles</taxon>
        <taxon>Ochrophyta</taxon>
        <taxon>Bacillariophyta</taxon>
        <taxon>Coscinodiscophyceae</taxon>
        <taxon>Thalassiosirophycidae</taxon>
        <taxon>Stephanodiscales</taxon>
        <taxon>Stephanodiscaceae</taxon>
        <taxon>Stephanodiscus</taxon>
    </lineage>
</organism>
<dbReference type="AlphaFoldDB" id="A0ABD3QJK7"/>
<sequence>MNQDGGGDTDLSTPLLEENCVNVDGESASTSSACRNRIAGIASASTDGGVTLHGESLDLRHAFLPGGVILDGDAAPSRKRADEEEEEEEEEDSVDGAGGPRGMAGASSLSLGSFVTTAGTRPPHAASDIARRAITSLSRTGRSLYRAARRLVVTSRRAPRTSRTDVICRRSSLSGSSSTPALARRLIPALVLANHALFYRAQTLPMWNLSYAIDVDVAASADTAKSRAAADVLNLPHRYEYKRRENVVIETFTYMDAIRKLWKGDGLGDARTTSKVAAAMLVVASGIWPHLKLLLLQVCWFLPFAHVTRPGGRGGDGDDDDGDGGGYIRHSRSLMSRRITGIGTTTESGGGGGSAPGSGWSVCCSDGRRRESRTLRSPFLRTLSTLGKWSLADVLVVCILIAVLHLDWDVHPDEIRRGVEDQLPTLLDYARGKFPDAVEDCTSLLKYKCKVGEALVIHYPACFACQTLINNAFSHPEWTAGEGRDILEGITLDGGGYAQLRVMGMSGTYYFCAAVIASILLSMAVDVFDERDRERVEGDLLDRKREFESILAGEDGGGVGSGNELELSEDSNAAQPSGSTSRGGASALDGPPSSPRSYMSATSSRAGDPYARLAGGDAGRSMRQSYVTPSPTTNCGLLKQALLLLLSVSSLPLVLYAVTLPTMQRLVYGGGPMLLHEVLGMIWEKEYSLLSLVKTTGDAGGWDIFLMLTFGLFAVVGPVLRSICFLLHVLLGLPEALLGDCIERPRRRTTLLLALYRATSTFRRALLPVIDALGTHRRLLHDSMGNSLHHGHHLPR</sequence>
<evidence type="ECO:0000256" key="1">
    <source>
        <dbReference type="SAM" id="MobiDB-lite"/>
    </source>
</evidence>
<proteinExistence type="predicted"/>
<feature type="region of interest" description="Disordered" evidence="1">
    <location>
        <begin position="552"/>
        <end position="627"/>
    </location>
</feature>
<feature type="compositionally biased region" description="Polar residues" evidence="1">
    <location>
        <begin position="595"/>
        <end position="605"/>
    </location>
</feature>
<reference evidence="3 4" key="1">
    <citation type="submission" date="2024-10" db="EMBL/GenBank/DDBJ databases">
        <title>Updated reference genomes for cyclostephanoid diatoms.</title>
        <authorList>
            <person name="Roberts W.R."/>
            <person name="Alverson A.J."/>
        </authorList>
    </citation>
    <scope>NUCLEOTIDE SEQUENCE [LARGE SCALE GENOMIC DNA]</scope>
    <source>
        <strain evidence="3 4">AJA276-08</strain>
    </source>
</reference>
<feature type="transmembrane region" description="Helical" evidence="2">
    <location>
        <begin position="508"/>
        <end position="528"/>
    </location>
</feature>
<keyword evidence="4" id="KW-1185">Reference proteome</keyword>
<protein>
    <submittedName>
        <fullName evidence="3">Uncharacterized protein</fullName>
    </submittedName>
</protein>
<feature type="compositionally biased region" description="Polar residues" evidence="1">
    <location>
        <begin position="570"/>
        <end position="583"/>
    </location>
</feature>
<feature type="region of interest" description="Disordered" evidence="1">
    <location>
        <begin position="70"/>
        <end position="102"/>
    </location>
</feature>
<feature type="compositionally biased region" description="Acidic residues" evidence="1">
    <location>
        <begin position="83"/>
        <end position="94"/>
    </location>
</feature>
<dbReference type="PANTHER" id="PTHR34730">
    <property type="entry name" value="UNNAMED PRODUCT"/>
    <property type="match status" value="1"/>
</dbReference>
<keyword evidence="2" id="KW-1133">Transmembrane helix</keyword>
<name>A0ABD3QJK7_9STRA</name>
<evidence type="ECO:0000313" key="4">
    <source>
        <dbReference type="Proteomes" id="UP001530315"/>
    </source>
</evidence>
<feature type="transmembrane region" description="Helical" evidence="2">
    <location>
        <begin position="641"/>
        <end position="660"/>
    </location>
</feature>
<gene>
    <name evidence="3" type="ORF">ACHAW5_003702</name>
</gene>
<keyword evidence="2" id="KW-0472">Membrane</keyword>
<evidence type="ECO:0000256" key="2">
    <source>
        <dbReference type="SAM" id="Phobius"/>
    </source>
</evidence>
<accession>A0ABD3QJK7</accession>
<dbReference type="EMBL" id="JALLAZ020000231">
    <property type="protein sequence ID" value="KAL3800054.1"/>
    <property type="molecule type" value="Genomic_DNA"/>
</dbReference>
<dbReference type="Proteomes" id="UP001530315">
    <property type="component" value="Unassembled WGS sequence"/>
</dbReference>